<dbReference type="PANTHER" id="PTHR11693:SF22">
    <property type="entry name" value="ATP SYNTHASE SUBUNIT GAMMA, MITOCHONDRIAL"/>
    <property type="match status" value="1"/>
</dbReference>
<evidence type="ECO:0000256" key="5">
    <source>
        <dbReference type="ARBA" id="ARBA00022781"/>
    </source>
</evidence>
<evidence type="ECO:0000313" key="11">
    <source>
        <dbReference type="Proteomes" id="UP000019141"/>
    </source>
</evidence>
<dbReference type="EMBL" id="AZHW01000571">
    <property type="protein sequence ID" value="ETW98252.1"/>
    <property type="molecule type" value="Genomic_DNA"/>
</dbReference>
<evidence type="ECO:0000256" key="7">
    <source>
        <dbReference type="ARBA" id="ARBA00023136"/>
    </source>
</evidence>
<dbReference type="PANTHER" id="PTHR11693">
    <property type="entry name" value="ATP SYNTHASE GAMMA CHAIN"/>
    <property type="match status" value="1"/>
</dbReference>
<dbReference type="InterPro" id="IPR035968">
    <property type="entry name" value="ATP_synth_F1_ATPase_gsu"/>
</dbReference>
<comment type="function">
    <text evidence="1">Produces ATP from ADP in the presence of a proton gradient across the membrane. The gamma chain is believed to be important in regulating ATPase activity and the flow of protons through the CF(0) complex.</text>
</comment>
<protein>
    <recommendedName>
        <fullName evidence="12">F0F1 ATP synthase subunit gamma</fullName>
    </recommendedName>
</protein>
<dbReference type="PRINTS" id="PR00126">
    <property type="entry name" value="ATPASEGAMMA"/>
</dbReference>
<dbReference type="InterPro" id="IPR000131">
    <property type="entry name" value="ATP_synth_F1_gsu"/>
</dbReference>
<keyword evidence="11" id="KW-1185">Reference proteome</keyword>
<dbReference type="InterPro" id="IPR017709">
    <property type="entry name" value="Alt_ATP_synth_F1_gsu"/>
</dbReference>
<dbReference type="GO" id="GO:0045259">
    <property type="term" value="C:proton-transporting ATP synthase complex"/>
    <property type="evidence" value="ECO:0007669"/>
    <property type="project" value="UniProtKB-KW"/>
</dbReference>
<comment type="similarity">
    <text evidence="3">Belongs to the ATPase gamma chain family.</text>
</comment>
<dbReference type="AlphaFoldDB" id="W4LJU6"/>
<dbReference type="Gene3D" id="3.40.1380.10">
    <property type="match status" value="1"/>
</dbReference>
<evidence type="ECO:0000256" key="8">
    <source>
        <dbReference type="ARBA" id="ARBA00023196"/>
    </source>
</evidence>
<dbReference type="SUPFAM" id="SSF52943">
    <property type="entry name" value="ATP synthase (F1-ATPase), gamma subunit"/>
    <property type="match status" value="1"/>
</dbReference>
<dbReference type="CDD" id="cd12151">
    <property type="entry name" value="F1-ATPase_gamma"/>
    <property type="match status" value="1"/>
</dbReference>
<name>W4LJU6_ENTF1</name>
<dbReference type="PATRIC" id="fig|1429438.4.peg.3808"/>
<dbReference type="NCBIfam" id="TIGR03323">
    <property type="entry name" value="alt_F1F0_F1_gam"/>
    <property type="match status" value="1"/>
</dbReference>
<keyword evidence="7" id="KW-0472">Membrane</keyword>
<gene>
    <name evidence="10" type="ORF">ETSY1_19525</name>
</gene>
<sequence length="302" mass="33693">MPTAEVVKRQIQTAEDLQSVVRTMKALSAVSMRQYELAVSALEAYHQTVEMGLHAVLRDAPYAMDQAGSTPNDDLGVLVLGSDQGLCGRFNDQIVDAALAALSNLGAEAKRYRIVAIGARAAARLEEMGQPVTEALNMPASLAGVTPMVQELLIHLDGWRSTWRLGRVVVFHNRLLSGSVYQPHTVQLFPFYVASRERAARRDWPSRSLAMFTMDRELLFSSLLRQHLFVLLYRSLVESLASENASRLASMQAAERSIEERLDDLRTQFRYQRQHAITEELLDIVAGFEASHPRITQTEQGA</sequence>
<comment type="caution">
    <text evidence="10">The sequence shown here is derived from an EMBL/GenBank/DDBJ whole genome shotgun (WGS) entry which is preliminary data.</text>
</comment>
<accession>W4LJU6</accession>
<dbReference type="Proteomes" id="UP000019141">
    <property type="component" value="Unassembled WGS sequence"/>
</dbReference>
<evidence type="ECO:0000256" key="3">
    <source>
        <dbReference type="ARBA" id="ARBA00007681"/>
    </source>
</evidence>
<dbReference type="Gene3D" id="1.10.287.80">
    <property type="entry name" value="ATP synthase, gamma subunit, helix hairpin domain"/>
    <property type="match status" value="1"/>
</dbReference>
<keyword evidence="8" id="KW-0139">CF(1)</keyword>
<evidence type="ECO:0000256" key="4">
    <source>
        <dbReference type="ARBA" id="ARBA00022448"/>
    </source>
</evidence>
<evidence type="ECO:0000256" key="6">
    <source>
        <dbReference type="ARBA" id="ARBA00023065"/>
    </source>
</evidence>
<dbReference type="GO" id="GO:0046933">
    <property type="term" value="F:proton-transporting ATP synthase activity, rotational mechanism"/>
    <property type="evidence" value="ECO:0007669"/>
    <property type="project" value="InterPro"/>
</dbReference>
<evidence type="ECO:0000256" key="9">
    <source>
        <dbReference type="ARBA" id="ARBA00023310"/>
    </source>
</evidence>
<evidence type="ECO:0008006" key="12">
    <source>
        <dbReference type="Google" id="ProtNLM"/>
    </source>
</evidence>
<reference evidence="10 11" key="1">
    <citation type="journal article" date="2014" name="Nature">
        <title>An environmental bacterial taxon with a large and distinct metabolic repertoire.</title>
        <authorList>
            <person name="Wilson M.C."/>
            <person name="Mori T."/>
            <person name="Ruckert C."/>
            <person name="Uria A.R."/>
            <person name="Helf M.J."/>
            <person name="Takada K."/>
            <person name="Gernert C."/>
            <person name="Steffens U.A."/>
            <person name="Heycke N."/>
            <person name="Schmitt S."/>
            <person name="Rinke C."/>
            <person name="Helfrich E.J."/>
            <person name="Brachmann A.O."/>
            <person name="Gurgui C."/>
            <person name="Wakimoto T."/>
            <person name="Kracht M."/>
            <person name="Crusemann M."/>
            <person name="Hentschel U."/>
            <person name="Abe I."/>
            <person name="Matsunaga S."/>
            <person name="Kalinowski J."/>
            <person name="Takeyama H."/>
            <person name="Piel J."/>
        </authorList>
    </citation>
    <scope>NUCLEOTIDE SEQUENCE [LARGE SCALE GENOMIC DNA]</scope>
    <source>
        <strain evidence="11">TSY1</strain>
    </source>
</reference>
<keyword evidence="5" id="KW-0375">Hydrogen ion transport</keyword>
<keyword evidence="9" id="KW-0066">ATP synthesis</keyword>
<dbReference type="Pfam" id="PF00231">
    <property type="entry name" value="ATP-synt"/>
    <property type="match status" value="1"/>
</dbReference>
<evidence type="ECO:0000313" key="10">
    <source>
        <dbReference type="EMBL" id="ETW98252.1"/>
    </source>
</evidence>
<organism evidence="10 11">
    <name type="scientific">Entotheonella factor</name>
    <dbReference type="NCBI Taxonomy" id="1429438"/>
    <lineage>
        <taxon>Bacteria</taxon>
        <taxon>Pseudomonadati</taxon>
        <taxon>Nitrospinota/Tectimicrobiota group</taxon>
        <taxon>Candidatus Tectimicrobiota</taxon>
        <taxon>Candidatus Entotheonellia</taxon>
        <taxon>Candidatus Entotheonellales</taxon>
        <taxon>Candidatus Entotheonellaceae</taxon>
        <taxon>Candidatus Entotheonella</taxon>
    </lineage>
</organism>
<dbReference type="HOGENOM" id="CLU_050669_1_0_7"/>
<proteinExistence type="inferred from homology"/>
<keyword evidence="4" id="KW-0813">Transport</keyword>
<evidence type="ECO:0000256" key="2">
    <source>
        <dbReference type="ARBA" id="ARBA00004170"/>
    </source>
</evidence>
<comment type="subcellular location">
    <subcellularLocation>
        <location evidence="2">Membrane</location>
        <topology evidence="2">Peripheral membrane protein</topology>
    </subcellularLocation>
</comment>
<evidence type="ECO:0000256" key="1">
    <source>
        <dbReference type="ARBA" id="ARBA00003456"/>
    </source>
</evidence>
<keyword evidence="6" id="KW-0406">Ion transport</keyword>